<organism evidence="5 6">
    <name type="scientific">Xylaria flabelliformis</name>
    <dbReference type="NCBI Taxonomy" id="2512241"/>
    <lineage>
        <taxon>Eukaryota</taxon>
        <taxon>Fungi</taxon>
        <taxon>Dikarya</taxon>
        <taxon>Ascomycota</taxon>
        <taxon>Pezizomycotina</taxon>
        <taxon>Sordariomycetes</taxon>
        <taxon>Xylariomycetidae</taxon>
        <taxon>Xylariales</taxon>
        <taxon>Xylariaceae</taxon>
        <taxon>Xylaria</taxon>
    </lineage>
</organism>
<dbReference type="PANTHER" id="PTHR11079">
    <property type="entry name" value="CYTOSINE DEAMINASE FAMILY MEMBER"/>
    <property type="match status" value="1"/>
</dbReference>
<evidence type="ECO:0000313" key="5">
    <source>
        <dbReference type="EMBL" id="TRX91407.1"/>
    </source>
</evidence>
<dbReference type="InterPro" id="IPR016192">
    <property type="entry name" value="APOBEC/CMP_deaminase_Zn-bd"/>
</dbReference>
<dbReference type="EMBL" id="VFLP01000045">
    <property type="protein sequence ID" value="TRX91407.1"/>
    <property type="molecule type" value="Genomic_DNA"/>
</dbReference>
<dbReference type="Pfam" id="PF00383">
    <property type="entry name" value="dCMP_cyt_deam_1"/>
    <property type="match status" value="1"/>
</dbReference>
<dbReference type="SUPFAM" id="SSF53927">
    <property type="entry name" value="Cytidine deaminase-like"/>
    <property type="match status" value="1"/>
</dbReference>
<dbReference type="PANTHER" id="PTHR11079:SF203">
    <property type="entry name" value="CMP_DCMP-TYPE DEAMINASE DOMAIN-CONTAINING PROTEIN"/>
    <property type="match status" value="1"/>
</dbReference>
<name>A0A553HU07_9PEZI</name>
<dbReference type="PROSITE" id="PS51747">
    <property type="entry name" value="CYT_DCMP_DEAMINASES_2"/>
    <property type="match status" value="1"/>
</dbReference>
<feature type="domain" description="CMP/dCMP-type deaminase" evidence="4">
    <location>
        <begin position="77"/>
        <end position="210"/>
    </location>
</feature>
<feature type="chain" id="PRO_5021933646" description="CMP/dCMP-type deaminase domain-containing protein" evidence="3">
    <location>
        <begin position="25"/>
        <end position="268"/>
    </location>
</feature>
<keyword evidence="3" id="KW-0732">Signal</keyword>
<dbReference type="CDD" id="cd01285">
    <property type="entry name" value="nucleoside_deaminase"/>
    <property type="match status" value="1"/>
</dbReference>
<evidence type="ECO:0000256" key="3">
    <source>
        <dbReference type="SAM" id="SignalP"/>
    </source>
</evidence>
<dbReference type="Proteomes" id="UP000319160">
    <property type="component" value="Unassembled WGS sequence"/>
</dbReference>
<proteinExistence type="predicted"/>
<dbReference type="PROSITE" id="PS00903">
    <property type="entry name" value="CYT_DCMP_DEAMINASES_1"/>
    <property type="match status" value="1"/>
</dbReference>
<dbReference type="GO" id="GO:0008270">
    <property type="term" value="F:zinc ion binding"/>
    <property type="evidence" value="ECO:0007669"/>
    <property type="project" value="InterPro"/>
</dbReference>
<dbReference type="Gene3D" id="3.40.140.10">
    <property type="entry name" value="Cytidine Deaminase, domain 2"/>
    <property type="match status" value="1"/>
</dbReference>
<dbReference type="OrthoDB" id="408702at2759"/>
<keyword evidence="1" id="KW-0479">Metal-binding</keyword>
<dbReference type="InterPro" id="IPR002125">
    <property type="entry name" value="CMP_dCMP_dom"/>
</dbReference>
<dbReference type="InterPro" id="IPR016193">
    <property type="entry name" value="Cytidine_deaminase-like"/>
</dbReference>
<evidence type="ECO:0000313" key="6">
    <source>
        <dbReference type="Proteomes" id="UP000319160"/>
    </source>
</evidence>
<reference evidence="6" key="1">
    <citation type="submission" date="2019-06" db="EMBL/GenBank/DDBJ databases">
        <title>Draft genome sequence of the griseofulvin-producing fungus Xylaria cubensis strain G536.</title>
        <authorList>
            <person name="Mead M.E."/>
            <person name="Raja H.A."/>
            <person name="Steenwyk J.L."/>
            <person name="Knowles S.L."/>
            <person name="Oberlies N.H."/>
            <person name="Rokas A."/>
        </authorList>
    </citation>
    <scope>NUCLEOTIDE SEQUENCE [LARGE SCALE GENOMIC DNA]</scope>
    <source>
        <strain evidence="6">G536</strain>
    </source>
</reference>
<keyword evidence="2" id="KW-0862">Zinc</keyword>
<sequence>MFLSNTIISTLVAAVLFLLHKSDACSADLHDKTTRTALSRTLSEVFQPDVAGSYQHVVSETLLPGEGPNSSQTIPLSTREHWIRRANHVLSDLVSPCPFVAFASVIVNHTDTSSSPLGRLICVGVNSESQRGNPTLHGEIDAINRCSEVLQSPPFSLTPAETSLAFRDLTLYTNGEPCPMCAGAIRWAGFQECVYGTSIETLIRLGWHQIGMPSGEIFARSGLLPTTTALIPDVLTTETDPLFSWQFDINAPCPESCVRDDTGRCVPV</sequence>
<dbReference type="AlphaFoldDB" id="A0A553HU07"/>
<gene>
    <name evidence="5" type="ORF">FHL15_007631</name>
</gene>
<protein>
    <recommendedName>
        <fullName evidence="4">CMP/dCMP-type deaminase domain-containing protein</fullName>
    </recommendedName>
</protein>
<keyword evidence="6" id="KW-1185">Reference proteome</keyword>
<feature type="signal peptide" evidence="3">
    <location>
        <begin position="1"/>
        <end position="24"/>
    </location>
</feature>
<accession>A0A553HU07</accession>
<dbReference type="STRING" id="2512241.A0A553HU07"/>
<evidence type="ECO:0000256" key="1">
    <source>
        <dbReference type="ARBA" id="ARBA00022723"/>
    </source>
</evidence>
<dbReference type="GO" id="GO:0052717">
    <property type="term" value="F:tRNA-specific adenosine-34 deaminase activity"/>
    <property type="evidence" value="ECO:0007669"/>
    <property type="project" value="TreeGrafter"/>
</dbReference>
<evidence type="ECO:0000259" key="4">
    <source>
        <dbReference type="PROSITE" id="PS51747"/>
    </source>
</evidence>
<comment type="caution">
    <text evidence="5">The sequence shown here is derived from an EMBL/GenBank/DDBJ whole genome shotgun (WGS) entry which is preliminary data.</text>
</comment>
<evidence type="ECO:0000256" key="2">
    <source>
        <dbReference type="ARBA" id="ARBA00022833"/>
    </source>
</evidence>
<dbReference type="GO" id="GO:0002100">
    <property type="term" value="P:tRNA wobble adenosine to inosine editing"/>
    <property type="evidence" value="ECO:0007669"/>
    <property type="project" value="TreeGrafter"/>
</dbReference>